<sequence length="80" mass="8896">LVTSGEKFGKENEFCSYILEEVPEVTTVIRSINRGAASVTVGEERKVLSGDGLIRDRIGKFSFTISPDSFFQTNTHQIKN</sequence>
<comment type="caution">
    <text evidence="1">The sequence shown here is derived from an EMBL/GenBank/DDBJ whole genome shotgun (WGS) entry which is preliminary data.</text>
</comment>
<accession>X0TXG1</accession>
<organism evidence="1">
    <name type="scientific">marine sediment metagenome</name>
    <dbReference type="NCBI Taxonomy" id="412755"/>
    <lineage>
        <taxon>unclassified sequences</taxon>
        <taxon>metagenomes</taxon>
        <taxon>ecological metagenomes</taxon>
    </lineage>
</organism>
<evidence type="ECO:0000313" key="1">
    <source>
        <dbReference type="EMBL" id="GAF91856.1"/>
    </source>
</evidence>
<dbReference type="EMBL" id="BARS01014280">
    <property type="protein sequence ID" value="GAF91856.1"/>
    <property type="molecule type" value="Genomic_DNA"/>
</dbReference>
<protein>
    <submittedName>
        <fullName evidence="1">Uncharacterized protein</fullName>
    </submittedName>
</protein>
<feature type="non-terminal residue" evidence="1">
    <location>
        <position position="1"/>
    </location>
</feature>
<name>X0TXG1_9ZZZZ</name>
<gene>
    <name evidence="1" type="ORF">S01H1_24198</name>
</gene>
<reference evidence="1" key="1">
    <citation type="journal article" date="2014" name="Front. Microbiol.">
        <title>High frequency of phylogenetically diverse reductive dehalogenase-homologous genes in deep subseafloor sedimentary metagenomes.</title>
        <authorList>
            <person name="Kawai M."/>
            <person name="Futagami T."/>
            <person name="Toyoda A."/>
            <person name="Takaki Y."/>
            <person name="Nishi S."/>
            <person name="Hori S."/>
            <person name="Arai W."/>
            <person name="Tsubouchi T."/>
            <person name="Morono Y."/>
            <person name="Uchiyama I."/>
            <person name="Ito T."/>
            <person name="Fujiyama A."/>
            <person name="Inagaki F."/>
            <person name="Takami H."/>
        </authorList>
    </citation>
    <scope>NUCLEOTIDE SEQUENCE</scope>
    <source>
        <strain evidence="1">Expedition CK06-06</strain>
    </source>
</reference>
<feature type="non-terminal residue" evidence="1">
    <location>
        <position position="80"/>
    </location>
</feature>
<dbReference type="Gene3D" id="2.40.50.1070">
    <property type="match status" value="1"/>
</dbReference>
<dbReference type="AlphaFoldDB" id="X0TXG1"/>
<proteinExistence type="predicted"/>